<dbReference type="InterPro" id="IPR045598">
    <property type="entry name" value="DUF6457"/>
</dbReference>
<evidence type="ECO:0000259" key="1">
    <source>
        <dbReference type="Pfam" id="PF20058"/>
    </source>
</evidence>
<dbReference type="EMBL" id="SOHM01000011">
    <property type="protein sequence ID" value="TFD92702.1"/>
    <property type="molecule type" value="Genomic_DNA"/>
</dbReference>
<evidence type="ECO:0000313" key="3">
    <source>
        <dbReference type="Proteomes" id="UP000298468"/>
    </source>
</evidence>
<comment type="caution">
    <text evidence="2">The sequence shown here is derived from an EMBL/GenBank/DDBJ whole genome shotgun (WGS) entry which is preliminary data.</text>
</comment>
<gene>
    <name evidence="2" type="ORF">E3T61_06255</name>
</gene>
<reference evidence="2 3" key="1">
    <citation type="submission" date="2019-03" db="EMBL/GenBank/DDBJ databases">
        <title>Genomics of glacier-inhabiting Cryobacterium strains.</title>
        <authorList>
            <person name="Liu Q."/>
            <person name="Xin Y.-H."/>
        </authorList>
    </citation>
    <scope>NUCLEOTIDE SEQUENCE [LARGE SCALE GENOMIC DNA]</scope>
    <source>
        <strain evidence="2 3">Sr59</strain>
    </source>
</reference>
<accession>A0A4R9BZ51</accession>
<dbReference type="AlphaFoldDB" id="A0A4R9BZ51"/>
<keyword evidence="3" id="KW-1185">Reference proteome</keyword>
<dbReference type="RefSeq" id="WP_134640038.1">
    <property type="nucleotide sequence ID" value="NZ_SOHM01000011.1"/>
</dbReference>
<dbReference type="OrthoDB" id="5119112at2"/>
<evidence type="ECO:0000313" key="2">
    <source>
        <dbReference type="EMBL" id="TFD92702.1"/>
    </source>
</evidence>
<name>A0A4R9BZ51_9MICO</name>
<organism evidence="2 3">
    <name type="scientific">Cryobacterium lactosi</name>
    <dbReference type="NCBI Taxonomy" id="1259202"/>
    <lineage>
        <taxon>Bacteria</taxon>
        <taxon>Bacillati</taxon>
        <taxon>Actinomycetota</taxon>
        <taxon>Actinomycetes</taxon>
        <taxon>Micrococcales</taxon>
        <taxon>Microbacteriaceae</taxon>
        <taxon>Cryobacterium</taxon>
    </lineage>
</organism>
<protein>
    <recommendedName>
        <fullName evidence="1">DUF6457 domain-containing protein</fullName>
    </recommendedName>
</protein>
<proteinExistence type="predicted"/>
<dbReference type="Proteomes" id="UP000298468">
    <property type="component" value="Unassembled WGS sequence"/>
</dbReference>
<feature type="domain" description="DUF6457" evidence="1">
    <location>
        <begin position="14"/>
        <end position="91"/>
    </location>
</feature>
<sequence length="108" mass="11267">MNAPVPDDGRPDGRLDDLSRRLTQALQILDLDVDYPLLLGLAADTSRAVGPDGGPISTFLVGYAAGLTSTSDKQSVTDAVQRAVDVARQATRKTGDGGIDDGWANTAQ</sequence>
<dbReference type="Pfam" id="PF20058">
    <property type="entry name" value="DUF6457"/>
    <property type="match status" value="1"/>
</dbReference>